<dbReference type="SUPFAM" id="SSF48208">
    <property type="entry name" value="Six-hairpin glycosidases"/>
    <property type="match status" value="1"/>
</dbReference>
<protein>
    <recommendedName>
        <fullName evidence="4">Cellobiose 2-epimerase</fullName>
        <shortName evidence="4">CE</shortName>
        <ecNumber evidence="4">5.1.3.11</ecNumber>
    </recommendedName>
</protein>
<dbReference type="Pfam" id="PF07221">
    <property type="entry name" value="GlcNAc_2-epim"/>
    <property type="match status" value="1"/>
</dbReference>
<name>A0ABS3QK75_9BACT</name>
<evidence type="ECO:0000256" key="4">
    <source>
        <dbReference type="HAMAP-Rule" id="MF_00929"/>
    </source>
</evidence>
<dbReference type="Gene3D" id="1.50.10.10">
    <property type="match status" value="1"/>
</dbReference>
<organism evidence="5 6">
    <name type="scientific">Hymenobacter negativus</name>
    <dbReference type="NCBI Taxonomy" id="2795026"/>
    <lineage>
        <taxon>Bacteria</taxon>
        <taxon>Pseudomonadati</taxon>
        <taxon>Bacteroidota</taxon>
        <taxon>Cytophagia</taxon>
        <taxon>Cytophagales</taxon>
        <taxon>Hymenobacteraceae</taxon>
        <taxon>Hymenobacter</taxon>
    </lineage>
</organism>
<evidence type="ECO:0000313" key="6">
    <source>
        <dbReference type="Proteomes" id="UP000664369"/>
    </source>
</evidence>
<reference evidence="5 6" key="1">
    <citation type="submission" date="2021-03" db="EMBL/GenBank/DDBJ databases">
        <authorList>
            <person name="Kim M.K."/>
        </authorList>
    </citation>
    <scope>NUCLEOTIDE SEQUENCE [LARGE SCALE GENOMIC DNA]</scope>
    <source>
        <strain evidence="5 6">BT442</strain>
    </source>
</reference>
<evidence type="ECO:0000256" key="1">
    <source>
        <dbReference type="ARBA" id="ARBA00001470"/>
    </source>
</evidence>
<comment type="function">
    <text evidence="4">Catalyzes the reversible epimerization of cellobiose to 4-O-beta-D-glucopyranosyl-D-mannose (Glc-Man).</text>
</comment>
<proteinExistence type="inferred from homology"/>
<comment type="similarity">
    <text evidence="4">Belongs to the cellobiose 2-epimerase family.</text>
</comment>
<evidence type="ECO:0000256" key="3">
    <source>
        <dbReference type="ARBA" id="ARBA00023235"/>
    </source>
</evidence>
<dbReference type="InterPro" id="IPR028584">
    <property type="entry name" value="Cellobiose_2_epim"/>
</dbReference>
<comment type="catalytic activity">
    <reaction evidence="1 4">
        <text>D-cellobiose = beta-D-glucosyl-(1-&gt;4)-D-mannopyranose</text>
        <dbReference type="Rhea" id="RHEA:23384"/>
        <dbReference type="ChEBI" id="CHEBI:17057"/>
        <dbReference type="ChEBI" id="CHEBI:47931"/>
        <dbReference type="EC" id="5.1.3.11"/>
    </reaction>
</comment>
<keyword evidence="3 4" id="KW-0413">Isomerase</keyword>
<keyword evidence="6" id="KW-1185">Reference proteome</keyword>
<comment type="similarity">
    <text evidence="2">Belongs to the N-acylglucosamine 2-epimerase family.</text>
</comment>
<evidence type="ECO:0000313" key="5">
    <source>
        <dbReference type="EMBL" id="MBO2011169.1"/>
    </source>
</evidence>
<dbReference type="PANTHER" id="PTHR15108">
    <property type="entry name" value="N-ACYLGLUCOSAMINE-2-EPIMERASE"/>
    <property type="match status" value="1"/>
</dbReference>
<comment type="caution">
    <text evidence="5">The sequence shown here is derived from an EMBL/GenBank/DDBJ whole genome shotgun (WGS) entry which is preliminary data.</text>
</comment>
<dbReference type="EMBL" id="JAGETZ010000010">
    <property type="protein sequence ID" value="MBO2011169.1"/>
    <property type="molecule type" value="Genomic_DNA"/>
</dbReference>
<dbReference type="HAMAP" id="MF_00929">
    <property type="entry name" value="Cellobiose_2_epim"/>
    <property type="match status" value="1"/>
</dbReference>
<dbReference type="InterPro" id="IPR010819">
    <property type="entry name" value="AGE/CE"/>
</dbReference>
<accession>A0ABS3QK75</accession>
<dbReference type="Proteomes" id="UP000664369">
    <property type="component" value="Unassembled WGS sequence"/>
</dbReference>
<dbReference type="InterPro" id="IPR008928">
    <property type="entry name" value="6-hairpin_glycosidase_sf"/>
</dbReference>
<dbReference type="RefSeq" id="WP_208176866.1">
    <property type="nucleotide sequence ID" value="NZ_JAGETZ010000010.1"/>
</dbReference>
<evidence type="ECO:0000256" key="2">
    <source>
        <dbReference type="ARBA" id="ARBA00008558"/>
    </source>
</evidence>
<dbReference type="InterPro" id="IPR012341">
    <property type="entry name" value="6hp_glycosidase-like_sf"/>
</dbReference>
<gene>
    <name evidence="5" type="ORF">J4E00_19055</name>
</gene>
<sequence length="423" mass="48605">MNEHATPAVTALLASYQQEMEAELARIADFWLTKAVDEQQGGFIGRMNSTGQVDARADKGSILNARILWTFSAAYRHTGRAEYRFAATRAYEYLRTHFLNTEHGGLHWLLDAQGRPQDSRQQIYALAFAIYGLSEYYRATQEPQALQASQELFRWIEAHSYDAEHGGYFEAFTETGELLDDLRLSEKDQNAPKTMNTHLHILEAYANLYHSWPDALLAERLRHLLSVFETHIVDADTGHLRLFFARDWTSVADLVSYGHDIEAAWLLPEAAEALGDAALLARTNATAQRLARATAAALLPDGSLHHELDLRTQHLDTHREWWVSAEAMVGFLHAYEQARDEAMLHHSYKAWQFAQKHLLDFETGEWRWGVYDDYQPMRSHDKIGFWKCPYHNARACLEVSRRCKNQLVRSLPPRTEEHRLKTA</sequence>
<dbReference type="EC" id="5.1.3.11" evidence="4"/>